<accession>A0ABY6G0C6</accession>
<dbReference type="Pfam" id="PF04909">
    <property type="entry name" value="Amidohydro_2"/>
    <property type="match status" value="1"/>
</dbReference>
<dbReference type="PANTHER" id="PTHR43569">
    <property type="entry name" value="AMIDOHYDROLASE"/>
    <property type="match status" value="1"/>
</dbReference>
<evidence type="ECO:0000313" key="3">
    <source>
        <dbReference type="EMBL" id="UYG16649.1"/>
    </source>
</evidence>
<dbReference type="InterPro" id="IPR032466">
    <property type="entry name" value="Metal_Hydrolase"/>
</dbReference>
<dbReference type="EMBL" id="CP107020">
    <property type="protein sequence ID" value="UYG16649.1"/>
    <property type="molecule type" value="Genomic_DNA"/>
</dbReference>
<keyword evidence="4" id="KW-1185">Reference proteome</keyword>
<dbReference type="InterPro" id="IPR052350">
    <property type="entry name" value="Metallo-dep_Lactonases"/>
</dbReference>
<dbReference type="Proteomes" id="UP001164305">
    <property type="component" value="Chromosome"/>
</dbReference>
<dbReference type="PANTHER" id="PTHR43569:SF2">
    <property type="entry name" value="AMIDOHYDROLASE-RELATED DOMAIN-CONTAINING PROTEIN"/>
    <property type="match status" value="1"/>
</dbReference>
<dbReference type="SUPFAM" id="SSF51556">
    <property type="entry name" value="Metallo-dependent hydrolases"/>
    <property type="match status" value="1"/>
</dbReference>
<dbReference type="Gene3D" id="3.20.20.140">
    <property type="entry name" value="Metal-dependent hydrolases"/>
    <property type="match status" value="1"/>
</dbReference>
<evidence type="ECO:0000256" key="1">
    <source>
        <dbReference type="ARBA" id="ARBA00038310"/>
    </source>
</evidence>
<proteinExistence type="inferred from homology"/>
<evidence type="ECO:0000313" key="4">
    <source>
        <dbReference type="Proteomes" id="UP001164305"/>
    </source>
</evidence>
<dbReference type="RefSeq" id="WP_263593862.1">
    <property type="nucleotide sequence ID" value="NZ_CP107020.1"/>
</dbReference>
<gene>
    <name evidence="3" type="ORF">BRM3_13780</name>
</gene>
<dbReference type="InterPro" id="IPR006680">
    <property type="entry name" value="Amidohydro-rel"/>
</dbReference>
<organism evidence="3 4">
    <name type="scientific">Brachybacterium huguangmaarense</name>
    <dbReference type="NCBI Taxonomy" id="1652028"/>
    <lineage>
        <taxon>Bacteria</taxon>
        <taxon>Bacillati</taxon>
        <taxon>Actinomycetota</taxon>
        <taxon>Actinomycetes</taxon>
        <taxon>Micrococcales</taxon>
        <taxon>Dermabacteraceae</taxon>
        <taxon>Brachybacterium</taxon>
    </lineage>
</organism>
<name>A0ABY6G0C6_9MICO</name>
<protein>
    <submittedName>
        <fullName evidence="3">Amidohydrolase family protein</fullName>
    </submittedName>
</protein>
<feature type="domain" description="Amidohydrolase-related" evidence="2">
    <location>
        <begin position="22"/>
        <end position="292"/>
    </location>
</feature>
<sequence>MPPRPSEPREGAPEPAGQGVTDAHLHLWDLGASPYAWLDAHPALHRSFGWEDARRGHEALGVRRVVLVQADDTLADTQHLQRTATRIEAAGGQVSRADVVAWLSLADPERVGALLADPAAMVHVVGVRHLVHDDPDPGFLERPDVARSLDLLAGVALPLDVPDAYPRHLEQVVRVAQAHPDLTLVLDHLGKPPLGDAPGMARWEEQLRRIAAQPSTVAKVSGLATSGDGRFEEAVAIALEVFGPERLMFGSDWPIAPAPADHACGAGRLLGVLRGWEPAAREMVLNGTADRVDRRLPVR</sequence>
<evidence type="ECO:0000259" key="2">
    <source>
        <dbReference type="Pfam" id="PF04909"/>
    </source>
</evidence>
<comment type="similarity">
    <text evidence="1">Belongs to the metallo-dependent hydrolases superfamily.</text>
</comment>
<reference evidence="3" key="1">
    <citation type="submission" date="2022-10" db="EMBL/GenBank/DDBJ databases">
        <title>Whole-Genome Sequencing of Brachybacterium huguangmaarense BRM-3, Isolated from Betula schmidtii.</title>
        <authorList>
            <person name="Haam D."/>
        </authorList>
    </citation>
    <scope>NUCLEOTIDE SEQUENCE</scope>
    <source>
        <strain evidence="3">BRM-3</strain>
    </source>
</reference>